<sequence length="656" mass="73992">MILQALTDYYDRRRRQEDGDRPPPFGYASERVGFVLVLDEQGQVLQPIPLGDTDDKGQRQPRVLEVPRPLGGRTSGIRAYFLCDKTQYVLGAGGDKPARDREAFEASKDKHLRYLADSDDPGAVAVRRFFETWDPTQAETLEYWPEMAGANLVFRLDGQPGYIHESPALQAIWQDRFAEENEAEERQCLVTGEDGPAAMLHPPVKGVRGAQSSGAFLVSFNAEAFCSYGQGVAGKGLNAPVSQRAAFAYTTALNELLRWDSPRKLRLGETSVVFWAVRDASEENDKSKETYKFEKALPAMLSGRRDDSHLDPDTAGRVGRIMEAIREGRKPADVLEELDPSVTFYVLGLAAPSQARLTVRFWMVATLDHLLAGIQQHYEDMKLQTRYANERDMPSLWRLLAERTRDRDLDNESNSYLSRLYEKLLFAVLTQQRYPRALLTGVLGRIRAEIGKASRLDYEPVSHPRVALIKAILRRDACRSNRPIPPEVNSMALNEDTKDVPYRLGRLFAVLEKTQQDAHGIDRIGETDNAMTADGSRQGSKGKLKRTIRDSYFTTASMAPQAVFTRLIQNSKNHISKIRQYREGYAVHIDKKISEIIDPIDIEKNPIPTHMNLEEQGKFVLGYYHQRNVLYPGRDRKEPAPADGPDNTPALEEETA</sequence>
<organism evidence="2 3">
    <name type="scientific">Ferruginivarius sediminum</name>
    <dbReference type="NCBI Taxonomy" id="2661937"/>
    <lineage>
        <taxon>Bacteria</taxon>
        <taxon>Pseudomonadati</taxon>
        <taxon>Pseudomonadota</taxon>
        <taxon>Alphaproteobacteria</taxon>
        <taxon>Rhodospirillales</taxon>
        <taxon>Rhodospirillaceae</taxon>
        <taxon>Ferruginivarius</taxon>
    </lineage>
</organism>
<accession>A0A369TA45</accession>
<dbReference type="NCBIfam" id="TIGR01863">
    <property type="entry name" value="cas_Csd1"/>
    <property type="match status" value="1"/>
</dbReference>
<dbReference type="EMBL" id="QPMH01000014">
    <property type="protein sequence ID" value="RDD61245.1"/>
    <property type="molecule type" value="Genomic_DNA"/>
</dbReference>
<proteinExistence type="predicted"/>
<reference evidence="2 3" key="1">
    <citation type="submission" date="2018-07" db="EMBL/GenBank/DDBJ databases">
        <title>Venubactetium sediminum gen. nov., sp. nov., isolated from a marine solar saltern.</title>
        <authorList>
            <person name="Wang S."/>
        </authorList>
    </citation>
    <scope>NUCLEOTIDE SEQUENCE [LARGE SCALE GENOMIC DNA]</scope>
    <source>
        <strain evidence="2 3">WD2A32</strain>
    </source>
</reference>
<gene>
    <name evidence="2" type="primary">cas8c</name>
    <name evidence="2" type="ORF">DRB17_14290</name>
</gene>
<feature type="region of interest" description="Disordered" evidence="1">
    <location>
        <begin position="633"/>
        <end position="656"/>
    </location>
</feature>
<name>A0A369TA45_9PROT</name>
<protein>
    <submittedName>
        <fullName evidence="2">Type I-C CRISPR-associated protein Cas8c/Csd1</fullName>
    </submittedName>
</protein>
<dbReference type="CDD" id="cd09757">
    <property type="entry name" value="Cas8c_I-C"/>
    <property type="match status" value="1"/>
</dbReference>
<evidence type="ECO:0000313" key="3">
    <source>
        <dbReference type="Proteomes" id="UP000253941"/>
    </source>
</evidence>
<dbReference type="Proteomes" id="UP000253941">
    <property type="component" value="Unassembled WGS sequence"/>
</dbReference>
<dbReference type="Pfam" id="PF09709">
    <property type="entry name" value="Cas_Csd1"/>
    <property type="match status" value="1"/>
</dbReference>
<evidence type="ECO:0000256" key="1">
    <source>
        <dbReference type="SAM" id="MobiDB-lite"/>
    </source>
</evidence>
<dbReference type="AlphaFoldDB" id="A0A369TA45"/>
<dbReference type="RefSeq" id="WP_114582889.1">
    <property type="nucleotide sequence ID" value="NZ_QPMH01000014.1"/>
</dbReference>
<keyword evidence="3" id="KW-1185">Reference proteome</keyword>
<comment type="caution">
    <text evidence="2">The sequence shown here is derived from an EMBL/GenBank/DDBJ whole genome shotgun (WGS) entry which is preliminary data.</text>
</comment>
<dbReference type="InterPro" id="IPR010144">
    <property type="entry name" value="CRISPR-assoc_prot_Csd1-typ"/>
</dbReference>
<evidence type="ECO:0000313" key="2">
    <source>
        <dbReference type="EMBL" id="RDD61245.1"/>
    </source>
</evidence>